<name>D6RK00_COPC7</name>
<dbReference type="KEGG" id="cci:CC1G_13623"/>
<reference evidence="2 3" key="1">
    <citation type="journal article" date="2010" name="Proc. Natl. Acad. Sci. U.S.A.">
        <title>Insights into evolution of multicellular fungi from the assembled chromosomes of the mushroom Coprinopsis cinerea (Coprinus cinereus).</title>
        <authorList>
            <person name="Stajich J.E."/>
            <person name="Wilke S.K."/>
            <person name="Ahren D."/>
            <person name="Au C.H."/>
            <person name="Birren B.W."/>
            <person name="Borodovsky M."/>
            <person name="Burns C."/>
            <person name="Canback B."/>
            <person name="Casselton L.A."/>
            <person name="Cheng C.K."/>
            <person name="Deng J."/>
            <person name="Dietrich F.S."/>
            <person name="Fargo D.C."/>
            <person name="Farman M.L."/>
            <person name="Gathman A.C."/>
            <person name="Goldberg J."/>
            <person name="Guigo R."/>
            <person name="Hoegger P.J."/>
            <person name="Hooker J.B."/>
            <person name="Huggins A."/>
            <person name="James T.Y."/>
            <person name="Kamada T."/>
            <person name="Kilaru S."/>
            <person name="Kodira C."/>
            <person name="Kues U."/>
            <person name="Kupfer D."/>
            <person name="Kwan H.S."/>
            <person name="Lomsadze A."/>
            <person name="Li W."/>
            <person name="Lilly W.W."/>
            <person name="Ma L.J."/>
            <person name="Mackey A.J."/>
            <person name="Manning G."/>
            <person name="Martin F."/>
            <person name="Muraguchi H."/>
            <person name="Natvig D.O."/>
            <person name="Palmerini H."/>
            <person name="Ramesh M.A."/>
            <person name="Rehmeyer C.J."/>
            <person name="Roe B.A."/>
            <person name="Shenoy N."/>
            <person name="Stanke M."/>
            <person name="Ter-Hovhannisyan V."/>
            <person name="Tunlid A."/>
            <person name="Velagapudi R."/>
            <person name="Vision T.J."/>
            <person name="Zeng Q."/>
            <person name="Zolan M.E."/>
            <person name="Pukkila P.J."/>
        </authorList>
    </citation>
    <scope>NUCLEOTIDE SEQUENCE [LARGE SCALE GENOMIC DNA]</scope>
    <source>
        <strain evidence="3">Okayama-7 / 130 / ATCC MYA-4618 / FGSC 9003</strain>
    </source>
</reference>
<dbReference type="eggNOG" id="KOG2317">
    <property type="taxonomic scope" value="Eukaryota"/>
</dbReference>
<dbReference type="InterPro" id="IPR006175">
    <property type="entry name" value="YjgF/YER057c/UK114"/>
</dbReference>
<dbReference type="HOGENOM" id="CLU_100715_7_2_1"/>
<dbReference type="GO" id="GO:0019239">
    <property type="term" value="F:deaminase activity"/>
    <property type="evidence" value="ECO:0007669"/>
    <property type="project" value="TreeGrafter"/>
</dbReference>
<dbReference type="NCBIfam" id="TIGR00004">
    <property type="entry name" value="Rid family detoxifying hydrolase"/>
    <property type="match status" value="1"/>
</dbReference>
<proteinExistence type="inferred from homology"/>
<evidence type="ECO:0000313" key="3">
    <source>
        <dbReference type="Proteomes" id="UP000001861"/>
    </source>
</evidence>
<gene>
    <name evidence="2" type="ORF">CC1G_13623</name>
</gene>
<dbReference type="InterPro" id="IPR035959">
    <property type="entry name" value="RutC-like_sf"/>
</dbReference>
<dbReference type="VEuPathDB" id="FungiDB:CC1G_13623"/>
<dbReference type="OrthoDB" id="309640at2759"/>
<dbReference type="STRING" id="240176.D6RK00"/>
<organism evidence="2 3">
    <name type="scientific">Coprinopsis cinerea (strain Okayama-7 / 130 / ATCC MYA-4618 / FGSC 9003)</name>
    <name type="common">Inky cap fungus</name>
    <name type="synonym">Hormographiella aspergillata</name>
    <dbReference type="NCBI Taxonomy" id="240176"/>
    <lineage>
        <taxon>Eukaryota</taxon>
        <taxon>Fungi</taxon>
        <taxon>Dikarya</taxon>
        <taxon>Basidiomycota</taxon>
        <taxon>Agaricomycotina</taxon>
        <taxon>Agaricomycetes</taxon>
        <taxon>Agaricomycetidae</taxon>
        <taxon>Agaricales</taxon>
        <taxon>Agaricineae</taxon>
        <taxon>Psathyrellaceae</taxon>
        <taxon>Coprinopsis</taxon>
    </lineage>
</organism>
<dbReference type="Pfam" id="PF01042">
    <property type="entry name" value="Ribonuc_L-PSP"/>
    <property type="match status" value="1"/>
</dbReference>
<dbReference type="RefSeq" id="XP_002912090.1">
    <property type="nucleotide sequence ID" value="XM_002912044.1"/>
</dbReference>
<sequence>MSIEHINSNENATFSHILSHATKIASSTGLVFVSGQVPVDATGNLIQGTIQEKTVACLNNIANVLRASGTEWTKVVKVNIYLKDMNDFSRVNQVYETYVPSPKPARTCVQAAKLPNDVDIEIEAIATT</sequence>
<dbReference type="GeneID" id="6009214"/>
<dbReference type="Gene3D" id="3.30.1330.40">
    <property type="entry name" value="RutC-like"/>
    <property type="match status" value="1"/>
</dbReference>
<dbReference type="PANTHER" id="PTHR11803:SF58">
    <property type="entry name" value="PROTEIN HMF1-RELATED"/>
    <property type="match status" value="1"/>
</dbReference>
<accession>D6RK00</accession>
<dbReference type="OMA" id="MNEVYID"/>
<dbReference type="AlphaFoldDB" id="D6RK00"/>
<dbReference type="Proteomes" id="UP000001861">
    <property type="component" value="Unassembled WGS sequence"/>
</dbReference>
<comment type="caution">
    <text evidence="2">The sequence shown here is derived from an EMBL/GenBank/DDBJ whole genome shotgun (WGS) entry which is preliminary data.</text>
</comment>
<comment type="similarity">
    <text evidence="1">Belongs to the RutC family.</text>
</comment>
<dbReference type="CDD" id="cd00448">
    <property type="entry name" value="YjgF_YER057c_UK114_family"/>
    <property type="match status" value="1"/>
</dbReference>
<dbReference type="GO" id="GO:0005829">
    <property type="term" value="C:cytosol"/>
    <property type="evidence" value="ECO:0007669"/>
    <property type="project" value="TreeGrafter"/>
</dbReference>
<dbReference type="SUPFAM" id="SSF55298">
    <property type="entry name" value="YjgF-like"/>
    <property type="match status" value="1"/>
</dbReference>
<protein>
    <submittedName>
        <fullName evidence="2">Uncharacterized protein</fullName>
    </submittedName>
</protein>
<dbReference type="PANTHER" id="PTHR11803">
    <property type="entry name" value="2-IMINOBUTANOATE/2-IMINOPROPANOATE DEAMINASE RIDA"/>
    <property type="match status" value="1"/>
</dbReference>
<dbReference type="FunFam" id="3.30.1330.40:FF:000001">
    <property type="entry name" value="L-PSP family endoribonuclease"/>
    <property type="match status" value="1"/>
</dbReference>
<dbReference type="EMBL" id="AACS02000001">
    <property type="protein sequence ID" value="EFI28596.1"/>
    <property type="molecule type" value="Genomic_DNA"/>
</dbReference>
<evidence type="ECO:0000313" key="2">
    <source>
        <dbReference type="EMBL" id="EFI28596.1"/>
    </source>
</evidence>
<dbReference type="InParanoid" id="D6RK00"/>
<dbReference type="FunCoup" id="D6RK00">
    <property type="interactions" value="221"/>
</dbReference>
<keyword evidence="3" id="KW-1185">Reference proteome</keyword>
<evidence type="ECO:0000256" key="1">
    <source>
        <dbReference type="ARBA" id="ARBA00010552"/>
    </source>
</evidence>
<dbReference type="InterPro" id="IPR006056">
    <property type="entry name" value="RidA"/>
</dbReference>